<sequence length="59" mass="6966">MECFYTCKTVNVTQSLSTVSRPRFKLPVSIKKNFPPYDNQRMFTCVYNFSLTTQEKFLS</sequence>
<dbReference type="AlphaFoldDB" id="A0A1J1IYC8"/>
<gene>
    <name evidence="1" type="ORF">CLUMA_CG018304</name>
</gene>
<reference evidence="1 2" key="1">
    <citation type="submission" date="2015-04" db="EMBL/GenBank/DDBJ databases">
        <authorList>
            <person name="Syromyatnikov M.Y."/>
            <person name="Popov V.N."/>
        </authorList>
    </citation>
    <scope>NUCLEOTIDE SEQUENCE [LARGE SCALE GENOMIC DNA]</scope>
</reference>
<evidence type="ECO:0000313" key="1">
    <source>
        <dbReference type="EMBL" id="CRL05159.1"/>
    </source>
</evidence>
<dbReference type="EMBL" id="CVRI01000064">
    <property type="protein sequence ID" value="CRL05159.1"/>
    <property type="molecule type" value="Genomic_DNA"/>
</dbReference>
<proteinExistence type="predicted"/>
<name>A0A1J1IYC8_9DIPT</name>
<keyword evidence="2" id="KW-1185">Reference proteome</keyword>
<evidence type="ECO:0000313" key="2">
    <source>
        <dbReference type="Proteomes" id="UP000183832"/>
    </source>
</evidence>
<protein>
    <submittedName>
        <fullName evidence="1">CLUMA_CG018304, isoform A</fullName>
    </submittedName>
</protein>
<organism evidence="1 2">
    <name type="scientific">Clunio marinus</name>
    <dbReference type="NCBI Taxonomy" id="568069"/>
    <lineage>
        <taxon>Eukaryota</taxon>
        <taxon>Metazoa</taxon>
        <taxon>Ecdysozoa</taxon>
        <taxon>Arthropoda</taxon>
        <taxon>Hexapoda</taxon>
        <taxon>Insecta</taxon>
        <taxon>Pterygota</taxon>
        <taxon>Neoptera</taxon>
        <taxon>Endopterygota</taxon>
        <taxon>Diptera</taxon>
        <taxon>Nematocera</taxon>
        <taxon>Chironomoidea</taxon>
        <taxon>Chironomidae</taxon>
        <taxon>Clunio</taxon>
    </lineage>
</organism>
<accession>A0A1J1IYC8</accession>
<dbReference type="Proteomes" id="UP000183832">
    <property type="component" value="Unassembled WGS sequence"/>
</dbReference>